<dbReference type="AlphaFoldDB" id="A0A4C1WR41"/>
<gene>
    <name evidence="1" type="ORF">EVAR_96645_1</name>
</gene>
<protein>
    <submittedName>
        <fullName evidence="1">Mariner Mos1 transposase</fullName>
    </submittedName>
</protein>
<comment type="caution">
    <text evidence="1">The sequence shown here is derived from an EMBL/GenBank/DDBJ whole genome shotgun (WGS) entry which is preliminary data.</text>
</comment>
<dbReference type="GO" id="GO:0003676">
    <property type="term" value="F:nucleic acid binding"/>
    <property type="evidence" value="ECO:0007669"/>
    <property type="project" value="InterPro"/>
</dbReference>
<evidence type="ECO:0000313" key="2">
    <source>
        <dbReference type="Proteomes" id="UP000299102"/>
    </source>
</evidence>
<evidence type="ECO:0000313" key="1">
    <source>
        <dbReference type="EMBL" id="GBP53966.1"/>
    </source>
</evidence>
<reference evidence="1 2" key="1">
    <citation type="journal article" date="2019" name="Commun. Biol.">
        <title>The bagworm genome reveals a unique fibroin gene that provides high tensile strength.</title>
        <authorList>
            <person name="Kono N."/>
            <person name="Nakamura H."/>
            <person name="Ohtoshi R."/>
            <person name="Tomita M."/>
            <person name="Numata K."/>
            <person name="Arakawa K."/>
        </authorList>
    </citation>
    <scope>NUCLEOTIDE SEQUENCE [LARGE SCALE GENOMIC DNA]</scope>
</reference>
<organism evidence="1 2">
    <name type="scientific">Eumeta variegata</name>
    <name type="common">Bagworm moth</name>
    <name type="synonym">Eumeta japonica</name>
    <dbReference type="NCBI Taxonomy" id="151549"/>
    <lineage>
        <taxon>Eukaryota</taxon>
        <taxon>Metazoa</taxon>
        <taxon>Ecdysozoa</taxon>
        <taxon>Arthropoda</taxon>
        <taxon>Hexapoda</taxon>
        <taxon>Insecta</taxon>
        <taxon>Pterygota</taxon>
        <taxon>Neoptera</taxon>
        <taxon>Endopterygota</taxon>
        <taxon>Lepidoptera</taxon>
        <taxon>Glossata</taxon>
        <taxon>Ditrysia</taxon>
        <taxon>Tineoidea</taxon>
        <taxon>Psychidae</taxon>
        <taxon>Oiketicinae</taxon>
        <taxon>Eumeta</taxon>
    </lineage>
</organism>
<dbReference type="PANTHER" id="PTHR46060">
    <property type="entry name" value="MARINER MOS1 TRANSPOSASE-LIKE PROTEIN"/>
    <property type="match status" value="1"/>
</dbReference>
<dbReference type="InterPro" id="IPR036397">
    <property type="entry name" value="RNaseH_sf"/>
</dbReference>
<dbReference type="OrthoDB" id="10261439at2759"/>
<dbReference type="Proteomes" id="UP000299102">
    <property type="component" value="Unassembled WGS sequence"/>
</dbReference>
<accession>A0A4C1WR41</accession>
<proteinExistence type="predicted"/>
<keyword evidence="2" id="KW-1185">Reference proteome</keyword>
<dbReference type="EMBL" id="BGZK01000636">
    <property type="protein sequence ID" value="GBP53966.1"/>
    <property type="molecule type" value="Genomic_DNA"/>
</dbReference>
<dbReference type="InterPro" id="IPR052709">
    <property type="entry name" value="Transposase-MT_Hybrid"/>
</dbReference>
<dbReference type="Gene3D" id="3.30.420.10">
    <property type="entry name" value="Ribonuclease H-like superfamily/Ribonuclease H"/>
    <property type="match status" value="1"/>
</dbReference>
<dbReference type="PANTHER" id="PTHR46060:SF1">
    <property type="entry name" value="MARINER MOS1 TRANSPOSASE-LIKE PROTEIN"/>
    <property type="match status" value="1"/>
</dbReference>
<sequence>MPPKATIIKRLKLAKVTSALPSALPPALPACPRLRRPLRSRPPAPPTRHQIRSAFVIYPNALQWLRESKDIWLYLNSLYVPKSEKRIVRLRFFLSQHYRLRDRSKELCTAMEMAVFRPIATERAAAVIGVMIRTATAGGARRAGRFSLSYRTNMENNFSVYREIKMTKKPAKWMFDPVSVALRSRYYKKCTVLCKPWLRHAHCHPKMAKYILTTNNEFNQAVYAHDKFKEGRPKLVVVPQNINAVQELIMQDRHVTHIEIKASLGIKVLEEIRNSNRQRRIILHHDNASSHTSAEIIRFLRGQKIESTGHPPSSPDLSPNDFYLFPSVKNKLCGQRFRGAKRPLMCSASSAGRRLAGAGWRCPHLLRDLVNIRQRRRARGGGGALRDRNAPDLIHIYYQRRISDISDFAVDRGRPRPRRDRSAVEVAPTARPPRLLAGDAYIKAVFKAKVLSVGVDKYEWISAKIKNITALLSNSNELSGNCPRESDPVRSSPANQRFGSLFSRRVTRWSKNERPRKGLLQRPLGRSKLQLLGDREQQILFASRAPPPARPRAGCIAILPFMNVPAMRHEIARCKTVRMLQP</sequence>
<name>A0A4C1WR41_EUMVA</name>